<evidence type="ECO:0000256" key="4">
    <source>
        <dbReference type="ARBA" id="ARBA00022729"/>
    </source>
</evidence>
<comment type="subcellular location">
    <subcellularLocation>
        <location evidence="1">Periplasm</location>
    </subcellularLocation>
</comment>
<evidence type="ECO:0000256" key="1">
    <source>
        <dbReference type="ARBA" id="ARBA00004418"/>
    </source>
</evidence>
<keyword evidence="4 5" id="KW-0732">Signal</keyword>
<dbReference type="Gene3D" id="3.40.190.10">
    <property type="entry name" value="Periplasmic binding protein-like II"/>
    <property type="match status" value="1"/>
</dbReference>
<dbReference type="AlphaFoldDB" id="A0A7W6E7R0"/>
<proteinExistence type="inferred from homology"/>
<feature type="chain" id="PRO_5030758332" evidence="5">
    <location>
        <begin position="24"/>
        <end position="499"/>
    </location>
</feature>
<dbReference type="PANTHER" id="PTHR30290">
    <property type="entry name" value="PERIPLASMIC BINDING COMPONENT OF ABC TRANSPORTER"/>
    <property type="match status" value="1"/>
</dbReference>
<dbReference type="PIRSF" id="PIRSF002741">
    <property type="entry name" value="MppA"/>
    <property type="match status" value="1"/>
</dbReference>
<dbReference type="SUPFAM" id="SSF53850">
    <property type="entry name" value="Periplasmic binding protein-like II"/>
    <property type="match status" value="1"/>
</dbReference>
<dbReference type="GO" id="GO:0043190">
    <property type="term" value="C:ATP-binding cassette (ABC) transporter complex"/>
    <property type="evidence" value="ECO:0007669"/>
    <property type="project" value="InterPro"/>
</dbReference>
<dbReference type="PANTHER" id="PTHR30290:SF10">
    <property type="entry name" value="PERIPLASMIC OLIGOPEPTIDE-BINDING PROTEIN-RELATED"/>
    <property type="match status" value="1"/>
</dbReference>
<accession>A0A7W6E7R0</accession>
<dbReference type="GO" id="GO:1904680">
    <property type="term" value="F:peptide transmembrane transporter activity"/>
    <property type="evidence" value="ECO:0007669"/>
    <property type="project" value="TreeGrafter"/>
</dbReference>
<keyword evidence="3" id="KW-0813">Transport</keyword>
<dbReference type="GO" id="GO:0030288">
    <property type="term" value="C:outer membrane-bounded periplasmic space"/>
    <property type="evidence" value="ECO:0007669"/>
    <property type="project" value="UniProtKB-ARBA"/>
</dbReference>
<dbReference type="Pfam" id="PF00496">
    <property type="entry name" value="SBP_bac_5"/>
    <property type="match status" value="1"/>
</dbReference>
<dbReference type="RefSeq" id="WP_184562229.1">
    <property type="nucleotide sequence ID" value="NZ_JACIEI010000001.1"/>
</dbReference>
<evidence type="ECO:0000256" key="3">
    <source>
        <dbReference type="ARBA" id="ARBA00022448"/>
    </source>
</evidence>
<reference evidence="7 8" key="1">
    <citation type="submission" date="2020-08" db="EMBL/GenBank/DDBJ databases">
        <title>Genomic Encyclopedia of Type Strains, Phase IV (KMG-IV): sequencing the most valuable type-strain genomes for metagenomic binning, comparative biology and taxonomic classification.</title>
        <authorList>
            <person name="Goeker M."/>
        </authorList>
    </citation>
    <scope>NUCLEOTIDE SEQUENCE [LARGE SCALE GENOMIC DNA]</scope>
    <source>
        <strain evidence="7 8">DSM 102234</strain>
    </source>
</reference>
<comment type="similarity">
    <text evidence="2">Belongs to the bacterial solute-binding protein 5 family.</text>
</comment>
<organism evidence="7 8">
    <name type="scientific">Sulfitobacter undariae</name>
    <dbReference type="NCBI Taxonomy" id="1563671"/>
    <lineage>
        <taxon>Bacteria</taxon>
        <taxon>Pseudomonadati</taxon>
        <taxon>Pseudomonadota</taxon>
        <taxon>Alphaproteobacteria</taxon>
        <taxon>Rhodobacterales</taxon>
        <taxon>Roseobacteraceae</taxon>
        <taxon>Sulfitobacter</taxon>
    </lineage>
</organism>
<dbReference type="InterPro" id="IPR030678">
    <property type="entry name" value="Peptide/Ni-bd"/>
</dbReference>
<evidence type="ECO:0000256" key="2">
    <source>
        <dbReference type="ARBA" id="ARBA00005695"/>
    </source>
</evidence>
<evidence type="ECO:0000313" key="8">
    <source>
        <dbReference type="Proteomes" id="UP000530268"/>
    </source>
</evidence>
<dbReference type="InterPro" id="IPR000914">
    <property type="entry name" value="SBP_5_dom"/>
</dbReference>
<keyword evidence="8" id="KW-1185">Reference proteome</keyword>
<dbReference type="Gene3D" id="3.10.105.10">
    <property type="entry name" value="Dipeptide-binding Protein, Domain 3"/>
    <property type="match status" value="1"/>
</dbReference>
<name>A0A7W6E7R0_9RHOB</name>
<feature type="domain" description="Solute-binding protein family 5" evidence="6">
    <location>
        <begin position="68"/>
        <end position="411"/>
    </location>
</feature>
<protein>
    <submittedName>
        <fullName evidence="7">Peptide/nickel transport system substrate-binding protein</fullName>
    </submittedName>
</protein>
<feature type="signal peptide" evidence="5">
    <location>
        <begin position="1"/>
        <end position="23"/>
    </location>
</feature>
<evidence type="ECO:0000256" key="5">
    <source>
        <dbReference type="SAM" id="SignalP"/>
    </source>
</evidence>
<comment type="caution">
    <text evidence="7">The sequence shown here is derived from an EMBL/GenBank/DDBJ whole genome shotgun (WGS) entry which is preliminary data.</text>
</comment>
<dbReference type="EMBL" id="JACIEI010000001">
    <property type="protein sequence ID" value="MBB3992789.1"/>
    <property type="molecule type" value="Genomic_DNA"/>
</dbReference>
<gene>
    <name evidence="7" type="ORF">GGR95_000408</name>
</gene>
<dbReference type="Proteomes" id="UP000530268">
    <property type="component" value="Unassembled WGS sequence"/>
</dbReference>
<dbReference type="InterPro" id="IPR039424">
    <property type="entry name" value="SBP_5"/>
</dbReference>
<evidence type="ECO:0000259" key="6">
    <source>
        <dbReference type="Pfam" id="PF00496"/>
    </source>
</evidence>
<dbReference type="CDD" id="cd00995">
    <property type="entry name" value="PBP2_NikA_DppA_OppA_like"/>
    <property type="match status" value="1"/>
</dbReference>
<sequence length="499" mass="54562">MLNSRRLACATIVAASIASGVMAQDVVRIASPNKVTVLDPIASAAAGNIEAFGQLYARLLRRDTSGALQPALAESWTVSKDGLTYTFELHDAKFSDGTDITAQDVAFSLNRVAKDEASSYPAAFVPVKAFTAIDDDTVELTLEYPSAPMLSYMEIFNAGIVSMDDVQARGDEAFLTTPVSSGPFMVEVWKPNDRLILKANPYYWREGYPKVAGAELIEISDDNTRGSMIMAGEIDANRGVPFAQVDEMNANDGVTVPLEPSTLIYEIMPNHAVAPFDNINVRKAAAMALHREAMVKAMTLGKAVVANSTLPNALTYYAADVAAPSYDPAAARALLEAEGALGAEVTLMVTPQFEQAATLLKAQWDAAGFKTSVERVDPGLWWDRLTKGEYQVTVNWWYNETEDPDLAVRWAVCGTCGNKSYYTNYNNEEVNAMVEAALREQDDTKRSAIYGEIQRISTEELAQIPLYYPPFANAYSTRIKGLTLTPSLQWTLEEAEFVE</sequence>
<dbReference type="GO" id="GO:0015833">
    <property type="term" value="P:peptide transport"/>
    <property type="evidence" value="ECO:0007669"/>
    <property type="project" value="TreeGrafter"/>
</dbReference>
<evidence type="ECO:0000313" key="7">
    <source>
        <dbReference type="EMBL" id="MBB3992789.1"/>
    </source>
</evidence>